<proteinExistence type="predicted"/>
<protein>
    <submittedName>
        <fullName evidence="2">Uncharacterized protein</fullName>
    </submittedName>
</protein>
<keyword evidence="3" id="KW-1185">Reference proteome</keyword>
<gene>
    <name evidence="2" type="ORF">QH73_0009890</name>
</gene>
<comment type="caution">
    <text evidence="2">The sequence shown here is derived from an EMBL/GenBank/DDBJ whole genome shotgun (WGS) entry which is preliminary data.</text>
</comment>
<dbReference type="OrthoDB" id="452601at2"/>
<evidence type="ECO:0000313" key="3">
    <source>
        <dbReference type="Proteomes" id="UP000031532"/>
    </source>
</evidence>
<dbReference type="EMBL" id="JTJC03000002">
    <property type="protein sequence ID" value="NHC34968.1"/>
    <property type="molecule type" value="Genomic_DNA"/>
</dbReference>
<sequence length="306" mass="34390">MKTLTTLFNESRSDLHSEIERATSLEQVVKVVQNRLDELERSYVGELSVTQVRLASFFLEVLRQSLNTLTAIDSTQDLSIERGQIFSQTPKFSPKSLILKLLQGLSCIGILGALFSSYSNSSQVWIAILLLFLLIGLEVVFQLSASQENRLDSAVLKEILPSKSQIDKATFLNCLSDALNTIDLAVAASETKKTIDTSGIEELPELLNFLQRLSGASFLAQPQMTLELVKLLPQILMEQGIRIQMYRPDDESSRREYFDFEPNIDRSAQDYITITPALWKGDRLLLRGRVIEPSRSKSENENIVSS</sequence>
<dbReference type="AlphaFoldDB" id="A0A9X5E544"/>
<accession>A0A9X5E544</accession>
<name>A0A9X5E544_9CYAN</name>
<dbReference type="RefSeq" id="WP_039716566.1">
    <property type="nucleotide sequence ID" value="NZ_JTJC03000002.1"/>
</dbReference>
<feature type="transmembrane region" description="Helical" evidence="1">
    <location>
        <begin position="124"/>
        <end position="141"/>
    </location>
</feature>
<evidence type="ECO:0000256" key="1">
    <source>
        <dbReference type="SAM" id="Phobius"/>
    </source>
</evidence>
<feature type="transmembrane region" description="Helical" evidence="1">
    <location>
        <begin position="97"/>
        <end position="118"/>
    </location>
</feature>
<keyword evidence="1" id="KW-0812">Transmembrane</keyword>
<evidence type="ECO:0000313" key="2">
    <source>
        <dbReference type="EMBL" id="NHC34968.1"/>
    </source>
</evidence>
<keyword evidence="1" id="KW-0472">Membrane</keyword>
<keyword evidence="1" id="KW-1133">Transmembrane helix</keyword>
<organism evidence="2 3">
    <name type="scientific">Scytonema millei VB511283</name>
    <dbReference type="NCBI Taxonomy" id="1245923"/>
    <lineage>
        <taxon>Bacteria</taxon>
        <taxon>Bacillati</taxon>
        <taxon>Cyanobacteriota</taxon>
        <taxon>Cyanophyceae</taxon>
        <taxon>Nostocales</taxon>
        <taxon>Scytonemataceae</taxon>
        <taxon>Scytonema</taxon>
    </lineage>
</organism>
<dbReference type="Proteomes" id="UP000031532">
    <property type="component" value="Unassembled WGS sequence"/>
</dbReference>
<reference evidence="2 3" key="1">
    <citation type="journal article" date="2015" name="Genome Announc.">
        <title>Draft Genome Sequence of the Terrestrial Cyanobacterium Scytonema millei VB511283, Isolated from Eastern India.</title>
        <authorList>
            <person name="Sen D."/>
            <person name="Chandrababunaidu M.M."/>
            <person name="Singh D."/>
            <person name="Sanghi N."/>
            <person name="Ghorai A."/>
            <person name="Mishra G.P."/>
            <person name="Madduluri M."/>
            <person name="Adhikary S.P."/>
            <person name="Tripathy S."/>
        </authorList>
    </citation>
    <scope>NUCLEOTIDE SEQUENCE [LARGE SCALE GENOMIC DNA]</scope>
    <source>
        <strain evidence="2 3">VB511283</strain>
    </source>
</reference>